<dbReference type="GO" id="GO:0019706">
    <property type="term" value="F:protein-cysteine S-palmitoyltransferase activity"/>
    <property type="evidence" value="ECO:0007669"/>
    <property type="project" value="UniProtKB-EC"/>
</dbReference>
<feature type="region of interest" description="Disordered" evidence="8">
    <location>
        <begin position="443"/>
        <end position="474"/>
    </location>
</feature>
<dbReference type="OrthoDB" id="331948at2759"/>
<dbReference type="InterPro" id="IPR001594">
    <property type="entry name" value="Palmitoyltrfase_DHHC"/>
</dbReference>
<dbReference type="PROSITE" id="PS50216">
    <property type="entry name" value="DHHC"/>
    <property type="match status" value="1"/>
</dbReference>
<keyword evidence="4 7" id="KW-1133">Transmembrane helix</keyword>
<dbReference type="AlphaFoldDB" id="A0A1W0X6K3"/>
<dbReference type="GO" id="GO:0016020">
    <property type="term" value="C:membrane"/>
    <property type="evidence" value="ECO:0007669"/>
    <property type="project" value="UniProtKB-SubCell"/>
</dbReference>
<feature type="compositionally biased region" description="Polar residues" evidence="8">
    <location>
        <begin position="56"/>
        <end position="71"/>
    </location>
</feature>
<feature type="transmembrane region" description="Helical" evidence="7">
    <location>
        <begin position="279"/>
        <end position="302"/>
    </location>
</feature>
<accession>A0A1W0X6K3</accession>
<evidence type="ECO:0000256" key="7">
    <source>
        <dbReference type="RuleBase" id="RU079119"/>
    </source>
</evidence>
<comment type="domain">
    <text evidence="7">The DHHC domain is required for palmitoyltransferase activity.</text>
</comment>
<sequence>MRDNSDKGNVPRNRTGKRTSKSLSTSSEHRTTKQDAQNGHSTPPTLPPTLPRKKTASAQPQLSSSVSTTAKHPTPSPLRRALRLLYWGTLLAQFLITGISVTFLYCDTYFWPVTTIRGAIDWLAFLHLFVFCASSALTQYNFLMAIFVGPGYVPENWVPEEEEHRGYLQYCLICEGYKAPRAHHCRTCKRCVQKMEHHCPWINNCVGHRNHAYFLRFLFFATCGCLHAMVVLLIVVLKVLNFVFTDYHYNRRVAQSKMSNWMRLFNFQPPPVFFTLPGLLWIVMTIGFALGVVLAVGALFVIQLRIILKNETSIESWILNKASYYMREEAKTAETEEEEHGKKTERKIRFENPYHLGWWQNAKQVFLNSTHNPVGNGIWWTVRPDCDQFTLTKEQLRQKQFKQEASVDFLIHQNYSGRIFPLFSQGCRKHWLYGSRVKVVRDDDDDAATSSPERRDEKGWFPRRVARRMDSKTD</sequence>
<evidence type="ECO:0000256" key="4">
    <source>
        <dbReference type="ARBA" id="ARBA00022989"/>
    </source>
</evidence>
<feature type="transmembrane region" description="Helical" evidence="7">
    <location>
        <begin position="125"/>
        <end position="148"/>
    </location>
</feature>
<proteinExistence type="inferred from homology"/>
<keyword evidence="3 7" id="KW-0812">Transmembrane</keyword>
<organism evidence="10 11">
    <name type="scientific">Hypsibius exemplaris</name>
    <name type="common">Freshwater tardigrade</name>
    <dbReference type="NCBI Taxonomy" id="2072580"/>
    <lineage>
        <taxon>Eukaryota</taxon>
        <taxon>Metazoa</taxon>
        <taxon>Ecdysozoa</taxon>
        <taxon>Tardigrada</taxon>
        <taxon>Eutardigrada</taxon>
        <taxon>Parachela</taxon>
        <taxon>Hypsibioidea</taxon>
        <taxon>Hypsibiidae</taxon>
        <taxon>Hypsibius</taxon>
    </lineage>
</organism>
<comment type="catalytic activity">
    <reaction evidence="7">
        <text>L-cysteinyl-[protein] + hexadecanoyl-CoA = S-hexadecanoyl-L-cysteinyl-[protein] + CoA</text>
        <dbReference type="Rhea" id="RHEA:36683"/>
        <dbReference type="Rhea" id="RHEA-COMP:10131"/>
        <dbReference type="Rhea" id="RHEA-COMP:11032"/>
        <dbReference type="ChEBI" id="CHEBI:29950"/>
        <dbReference type="ChEBI" id="CHEBI:57287"/>
        <dbReference type="ChEBI" id="CHEBI:57379"/>
        <dbReference type="ChEBI" id="CHEBI:74151"/>
        <dbReference type="EC" id="2.3.1.225"/>
    </reaction>
</comment>
<comment type="similarity">
    <text evidence="7">Belongs to the DHHC palmitoyltransferase family.</text>
</comment>
<keyword evidence="5 7" id="KW-0472">Membrane</keyword>
<gene>
    <name evidence="10" type="ORF">BV898_02903</name>
</gene>
<evidence type="ECO:0000313" key="11">
    <source>
        <dbReference type="Proteomes" id="UP000192578"/>
    </source>
</evidence>
<name>A0A1W0X6K3_HYPEX</name>
<evidence type="ECO:0000313" key="10">
    <source>
        <dbReference type="EMBL" id="OQV23169.1"/>
    </source>
</evidence>
<dbReference type="EC" id="2.3.1.225" evidence="7"/>
<comment type="subcellular location">
    <subcellularLocation>
        <location evidence="1">Membrane</location>
        <topology evidence="1">Multi-pass membrane protein</topology>
    </subcellularLocation>
</comment>
<feature type="domain" description="Palmitoyltransferase DHHC" evidence="9">
    <location>
        <begin position="168"/>
        <end position="317"/>
    </location>
</feature>
<keyword evidence="11" id="KW-1185">Reference proteome</keyword>
<dbReference type="InterPro" id="IPR039859">
    <property type="entry name" value="PFA4/ZDH16/20/ERF2-like"/>
</dbReference>
<evidence type="ECO:0000256" key="6">
    <source>
        <dbReference type="ARBA" id="ARBA00023315"/>
    </source>
</evidence>
<evidence type="ECO:0000256" key="3">
    <source>
        <dbReference type="ARBA" id="ARBA00022692"/>
    </source>
</evidence>
<evidence type="ECO:0000256" key="8">
    <source>
        <dbReference type="SAM" id="MobiDB-lite"/>
    </source>
</evidence>
<keyword evidence="6 7" id="KW-0012">Acyltransferase</keyword>
<reference evidence="11" key="1">
    <citation type="submission" date="2017-01" db="EMBL/GenBank/DDBJ databases">
        <title>Comparative genomics of anhydrobiosis in the tardigrade Hypsibius dujardini.</title>
        <authorList>
            <person name="Yoshida Y."/>
            <person name="Koutsovoulos G."/>
            <person name="Laetsch D."/>
            <person name="Stevens L."/>
            <person name="Kumar S."/>
            <person name="Horikawa D."/>
            <person name="Ishino K."/>
            <person name="Komine S."/>
            <person name="Tomita M."/>
            <person name="Blaxter M."/>
            <person name="Arakawa K."/>
        </authorList>
    </citation>
    <scope>NUCLEOTIDE SEQUENCE [LARGE SCALE GENOMIC DNA]</scope>
    <source>
        <strain evidence="11">Z151</strain>
    </source>
</reference>
<evidence type="ECO:0000256" key="1">
    <source>
        <dbReference type="ARBA" id="ARBA00004141"/>
    </source>
</evidence>
<evidence type="ECO:0000256" key="5">
    <source>
        <dbReference type="ARBA" id="ARBA00023136"/>
    </source>
</evidence>
<dbReference type="EMBL" id="MTYJ01000013">
    <property type="protein sequence ID" value="OQV23169.1"/>
    <property type="molecule type" value="Genomic_DNA"/>
</dbReference>
<keyword evidence="2 7" id="KW-0808">Transferase</keyword>
<protein>
    <recommendedName>
        <fullName evidence="7">Palmitoyltransferase</fullName>
        <ecNumber evidence="7">2.3.1.225</ecNumber>
    </recommendedName>
</protein>
<evidence type="ECO:0000256" key="2">
    <source>
        <dbReference type="ARBA" id="ARBA00022679"/>
    </source>
</evidence>
<feature type="transmembrane region" description="Helical" evidence="7">
    <location>
        <begin position="217"/>
        <end position="240"/>
    </location>
</feature>
<dbReference type="PANTHER" id="PTHR12246">
    <property type="entry name" value="PALMITOYLTRANSFERASE ZDHHC16"/>
    <property type="match status" value="1"/>
</dbReference>
<dbReference type="Proteomes" id="UP000192578">
    <property type="component" value="Unassembled WGS sequence"/>
</dbReference>
<feature type="region of interest" description="Disordered" evidence="8">
    <location>
        <begin position="1"/>
        <end position="75"/>
    </location>
</feature>
<comment type="caution">
    <text evidence="10">The sequence shown here is derived from an EMBL/GenBank/DDBJ whole genome shotgun (WGS) entry which is preliminary data.</text>
</comment>
<feature type="transmembrane region" description="Helical" evidence="7">
    <location>
        <begin position="84"/>
        <end position="105"/>
    </location>
</feature>
<evidence type="ECO:0000259" key="9">
    <source>
        <dbReference type="Pfam" id="PF01529"/>
    </source>
</evidence>
<dbReference type="Pfam" id="PF01529">
    <property type="entry name" value="DHHC"/>
    <property type="match status" value="1"/>
</dbReference>